<evidence type="ECO:0000313" key="6">
    <source>
        <dbReference type="Proteomes" id="UP000319817"/>
    </source>
</evidence>
<dbReference type="GO" id="GO:0008236">
    <property type="term" value="F:serine-type peptidase activity"/>
    <property type="evidence" value="ECO:0007669"/>
    <property type="project" value="InterPro"/>
</dbReference>
<proteinExistence type="inferred from homology"/>
<organism evidence="5 6">
    <name type="scientific">Stieleria marina</name>
    <dbReference type="NCBI Taxonomy" id="1930275"/>
    <lineage>
        <taxon>Bacteria</taxon>
        <taxon>Pseudomonadati</taxon>
        <taxon>Planctomycetota</taxon>
        <taxon>Planctomycetia</taxon>
        <taxon>Pirellulales</taxon>
        <taxon>Pirellulaceae</taxon>
        <taxon>Stieleria</taxon>
    </lineage>
</organism>
<dbReference type="Gene3D" id="3.40.50.1820">
    <property type="entry name" value="alpha/beta hydrolase"/>
    <property type="match status" value="1"/>
</dbReference>
<dbReference type="AlphaFoldDB" id="A0A517NWM4"/>
<sequence precursor="true">MIAIQRASAKPMRLKYFGTNVTQQDIWTSAISFILLATMMQQTGSAAQPGASAAETNSRPNVLLILADDLGYSDLGCYGSEIATPHLDAVAAKGLRFTQFYNTARCWPTRGSLMTGYYAQQIRRDSLPGVPSGNGGKRPDWAVLLPTMLRPAGYRSYHTGKWHIDSTPIASGFDRSYYLKDQGRFFNPTKHWKDDVPLPPVAKGTEFYATTALADHAIEVLQEHQRDHDDKPFFQYLAFAAPHFPLHALPQDIAVYQDTYVAGWDVARANRWQRIKQLGLVGDSTQGQLSRIETDLGPPYHFPDVLPIVGEGEVDKPLAWKALSPQQQTFQAAKMSIHAAMIHRMDIEIGRVFDQIKAMDRWDDTIVVFLSDNGASAEMMVRDDGHDPGLPAGSAGTYLCLGPGWSTVANTPFRRHKTWTHEGGISTPLIMSWPNGISAAGQLRHTPGHVIDLVPTLLDLTGGKHADDAPTLPGKSLTNILSDDVLSDDTGNRAESLWWFHDGHRAIRIGDWKAVSPIGEPWELYNVAVDRDESTDLAIPAADKLHDLIAAWQSKTDEFTELATRDLDAKSLQKAKRFQGRSGKMGKAQADAKPKRKQNLLQADTFLLNDRHAFVMQPKSDGSAKSQTPKPWIFYGPTLNRYPDNAERWMHQKFLDAGVAIAGIDVGEAYGSPHALPFFDALYDEMVRRGYSKTPALLGRSRGGLWVSSWAISHPDRVAGIGGIYPVYDYTTYPGVARAAVAYGETAADLQSKQATLNPIKRIGVLVDAKIPVCIIHGTDDKVVPIEANSMALQSAYAAAGQADLVQLIQSQGQGHSFWEGFFHCQELVDFLIQRAKNQEQP</sequence>
<dbReference type="OrthoDB" id="9783154at2"/>
<dbReference type="RefSeq" id="WP_145419336.1">
    <property type="nucleotide sequence ID" value="NZ_CP036526.1"/>
</dbReference>
<dbReference type="Gene3D" id="3.30.1120.10">
    <property type="match status" value="1"/>
</dbReference>
<evidence type="ECO:0000256" key="1">
    <source>
        <dbReference type="ARBA" id="ARBA00008779"/>
    </source>
</evidence>
<evidence type="ECO:0000259" key="4">
    <source>
        <dbReference type="Pfam" id="PF00884"/>
    </source>
</evidence>
<dbReference type="InterPro" id="IPR000917">
    <property type="entry name" value="Sulfatase_N"/>
</dbReference>
<evidence type="ECO:0000256" key="2">
    <source>
        <dbReference type="ARBA" id="ARBA00022801"/>
    </source>
</evidence>
<dbReference type="GO" id="GO:0006508">
    <property type="term" value="P:proteolysis"/>
    <property type="evidence" value="ECO:0007669"/>
    <property type="project" value="InterPro"/>
</dbReference>
<evidence type="ECO:0000313" key="5">
    <source>
        <dbReference type="EMBL" id="QDT11519.1"/>
    </source>
</evidence>
<dbReference type="GO" id="GO:0004065">
    <property type="term" value="F:arylsulfatase activity"/>
    <property type="evidence" value="ECO:0007669"/>
    <property type="project" value="UniProtKB-EC"/>
</dbReference>
<accession>A0A517NWM4</accession>
<dbReference type="CDD" id="cd16025">
    <property type="entry name" value="PAS_like"/>
    <property type="match status" value="1"/>
</dbReference>
<dbReference type="EC" id="3.1.6.1" evidence="5"/>
<gene>
    <name evidence="5" type="primary">atsA_51</name>
    <name evidence="5" type="ORF">K239x_35170</name>
</gene>
<reference evidence="5 6" key="1">
    <citation type="submission" date="2019-02" db="EMBL/GenBank/DDBJ databases">
        <title>Deep-cultivation of Planctomycetes and their phenomic and genomic characterization uncovers novel biology.</title>
        <authorList>
            <person name="Wiegand S."/>
            <person name="Jogler M."/>
            <person name="Boedeker C."/>
            <person name="Pinto D."/>
            <person name="Vollmers J."/>
            <person name="Rivas-Marin E."/>
            <person name="Kohn T."/>
            <person name="Peeters S.H."/>
            <person name="Heuer A."/>
            <person name="Rast P."/>
            <person name="Oberbeckmann S."/>
            <person name="Bunk B."/>
            <person name="Jeske O."/>
            <person name="Meyerdierks A."/>
            <person name="Storesund J.E."/>
            <person name="Kallscheuer N."/>
            <person name="Luecker S."/>
            <person name="Lage O.M."/>
            <person name="Pohl T."/>
            <person name="Merkel B.J."/>
            <person name="Hornburger P."/>
            <person name="Mueller R.-W."/>
            <person name="Bruemmer F."/>
            <person name="Labrenz M."/>
            <person name="Spormann A.M."/>
            <person name="Op den Camp H."/>
            <person name="Overmann J."/>
            <person name="Amann R."/>
            <person name="Jetten M.S.M."/>
            <person name="Mascher T."/>
            <person name="Medema M.H."/>
            <person name="Devos D.P."/>
            <person name="Kaster A.-K."/>
            <person name="Ovreas L."/>
            <person name="Rohde M."/>
            <person name="Galperin M.Y."/>
            <person name="Jogler C."/>
        </authorList>
    </citation>
    <scope>NUCLEOTIDE SEQUENCE [LARGE SCALE GENOMIC DNA]</scope>
    <source>
        <strain evidence="5 6">K23_9</strain>
    </source>
</reference>
<dbReference type="SUPFAM" id="SSF53474">
    <property type="entry name" value="alpha/beta-Hydrolases"/>
    <property type="match status" value="1"/>
</dbReference>
<comment type="similarity">
    <text evidence="1">Belongs to the sulfatase family.</text>
</comment>
<dbReference type="InterPro" id="IPR017850">
    <property type="entry name" value="Alkaline_phosphatase_core_sf"/>
</dbReference>
<protein>
    <submittedName>
        <fullName evidence="5">Arylsulfatase</fullName>
        <ecNumber evidence="5">3.1.6.1</ecNumber>
    </submittedName>
</protein>
<feature type="domain" description="Peptidase S9 prolyl oligopeptidase catalytic" evidence="3">
    <location>
        <begin position="696"/>
        <end position="819"/>
    </location>
</feature>
<dbReference type="SUPFAM" id="SSF53649">
    <property type="entry name" value="Alkaline phosphatase-like"/>
    <property type="match status" value="1"/>
</dbReference>
<dbReference type="InterPro" id="IPR029058">
    <property type="entry name" value="AB_hydrolase_fold"/>
</dbReference>
<evidence type="ECO:0000259" key="3">
    <source>
        <dbReference type="Pfam" id="PF00326"/>
    </source>
</evidence>
<dbReference type="Pfam" id="PF00326">
    <property type="entry name" value="Peptidase_S9"/>
    <property type="match status" value="1"/>
</dbReference>
<dbReference type="EMBL" id="CP036526">
    <property type="protein sequence ID" value="QDT11519.1"/>
    <property type="molecule type" value="Genomic_DNA"/>
</dbReference>
<feature type="domain" description="Sulfatase N-terminal" evidence="4">
    <location>
        <begin position="60"/>
        <end position="462"/>
    </location>
</feature>
<dbReference type="Gene3D" id="3.40.720.10">
    <property type="entry name" value="Alkaline Phosphatase, subunit A"/>
    <property type="match status" value="1"/>
</dbReference>
<dbReference type="PANTHER" id="PTHR42693">
    <property type="entry name" value="ARYLSULFATASE FAMILY MEMBER"/>
    <property type="match status" value="1"/>
</dbReference>
<dbReference type="InterPro" id="IPR001375">
    <property type="entry name" value="Peptidase_S9_cat"/>
</dbReference>
<keyword evidence="6" id="KW-1185">Reference proteome</keyword>
<dbReference type="Proteomes" id="UP000319817">
    <property type="component" value="Chromosome"/>
</dbReference>
<name>A0A517NWM4_9BACT</name>
<dbReference type="InterPro" id="IPR050738">
    <property type="entry name" value="Sulfatase"/>
</dbReference>
<dbReference type="Pfam" id="PF00884">
    <property type="entry name" value="Sulfatase"/>
    <property type="match status" value="1"/>
</dbReference>
<keyword evidence="2 5" id="KW-0378">Hydrolase</keyword>
<dbReference type="PANTHER" id="PTHR42693:SF53">
    <property type="entry name" value="ENDO-4-O-SULFATASE"/>
    <property type="match status" value="1"/>
</dbReference>